<keyword evidence="3" id="KW-1185">Reference proteome</keyword>
<evidence type="ECO:0000313" key="2">
    <source>
        <dbReference type="EMBL" id="NYF58657.1"/>
    </source>
</evidence>
<reference evidence="2 3" key="1">
    <citation type="submission" date="2020-07" db="EMBL/GenBank/DDBJ databases">
        <title>Sequencing the genomes of 1000 actinobacteria strains.</title>
        <authorList>
            <person name="Klenk H.-P."/>
        </authorList>
    </citation>
    <scope>NUCLEOTIDE SEQUENCE [LARGE SCALE GENOMIC DNA]</scope>
    <source>
        <strain evidence="2 3">DSM 43814</strain>
    </source>
</reference>
<organism evidence="2 3">
    <name type="scientific">Micromonospora purpureochromogenes</name>
    <dbReference type="NCBI Taxonomy" id="47872"/>
    <lineage>
        <taxon>Bacteria</taxon>
        <taxon>Bacillati</taxon>
        <taxon>Actinomycetota</taxon>
        <taxon>Actinomycetes</taxon>
        <taxon>Micromonosporales</taxon>
        <taxon>Micromonosporaceae</taxon>
        <taxon>Micromonospora</taxon>
    </lineage>
</organism>
<name>A0ABX2RQ52_9ACTN</name>
<protein>
    <submittedName>
        <fullName evidence="2">Uncharacterized protein</fullName>
    </submittedName>
</protein>
<accession>A0ABX2RQ52</accession>
<evidence type="ECO:0000256" key="1">
    <source>
        <dbReference type="SAM" id="MobiDB-lite"/>
    </source>
</evidence>
<sequence>MITHVFGTRPFTFGYPQTRAASWENDGWAPHAGRRPGPSADAAREVSCRIR</sequence>
<feature type="region of interest" description="Disordered" evidence="1">
    <location>
        <begin position="26"/>
        <end position="51"/>
    </location>
</feature>
<comment type="caution">
    <text evidence="2">The sequence shown here is derived from an EMBL/GenBank/DDBJ whole genome shotgun (WGS) entry which is preliminary data.</text>
</comment>
<gene>
    <name evidence="2" type="ORF">HDA35_004488</name>
</gene>
<evidence type="ECO:0000313" key="3">
    <source>
        <dbReference type="Proteomes" id="UP000631553"/>
    </source>
</evidence>
<dbReference type="Proteomes" id="UP000631553">
    <property type="component" value="Unassembled WGS sequence"/>
</dbReference>
<dbReference type="EMBL" id="JACCCQ010000001">
    <property type="protein sequence ID" value="NYF58657.1"/>
    <property type="molecule type" value="Genomic_DNA"/>
</dbReference>
<proteinExistence type="predicted"/>
<feature type="compositionally biased region" description="Basic and acidic residues" evidence="1">
    <location>
        <begin position="42"/>
        <end position="51"/>
    </location>
</feature>